<sequence length="146" mass="16556">MEAYRKAMNLNLVPRGPSTITLLSTTAPTIIDQSRIFLVSLNENATSNWSEWSNWQRCFCGKQIRTRVCHYETSFLTKGCRGKSYESRSCDQSDHCPTTTTPFSTTTAPLTTSMKTKFRKAFLHQPLSIATMQKTNDLKGKYLITS</sequence>
<name>A0A1S0TIR2_LOALO</name>
<reference evidence="1" key="1">
    <citation type="submission" date="2012-04" db="EMBL/GenBank/DDBJ databases">
        <title>The Genome Sequence of Loa loa.</title>
        <authorList>
            <consortium name="The Broad Institute Genome Sequencing Platform"/>
            <consortium name="Broad Institute Genome Sequencing Center for Infectious Disease"/>
            <person name="Nutman T.B."/>
            <person name="Fink D.L."/>
            <person name="Russ C."/>
            <person name="Young S."/>
            <person name="Zeng Q."/>
            <person name="Gargeya S."/>
            <person name="Alvarado L."/>
            <person name="Berlin A."/>
            <person name="Chapman S.B."/>
            <person name="Chen Z."/>
            <person name="Freedman E."/>
            <person name="Gellesch M."/>
            <person name="Goldberg J."/>
            <person name="Griggs A."/>
            <person name="Gujja S."/>
            <person name="Heilman E.R."/>
            <person name="Heiman D."/>
            <person name="Howarth C."/>
            <person name="Mehta T."/>
            <person name="Neiman D."/>
            <person name="Pearson M."/>
            <person name="Roberts A."/>
            <person name="Saif S."/>
            <person name="Shea T."/>
            <person name="Shenoy N."/>
            <person name="Sisk P."/>
            <person name="Stolte C."/>
            <person name="Sykes S."/>
            <person name="White J."/>
            <person name="Yandava C."/>
            <person name="Haas B."/>
            <person name="Henn M.R."/>
            <person name="Nusbaum C."/>
            <person name="Birren B."/>
        </authorList>
    </citation>
    <scope>NUCLEOTIDE SEQUENCE [LARGE SCALE GENOMIC DNA]</scope>
</reference>
<dbReference type="OrthoDB" id="5855801at2759"/>
<dbReference type="AlphaFoldDB" id="A0A1S0TIR2"/>
<dbReference type="PROSITE" id="PS50092">
    <property type="entry name" value="TSP1"/>
    <property type="match status" value="1"/>
</dbReference>
<dbReference type="EMBL" id="JH712341">
    <property type="protein sequence ID" value="EFO14642.1"/>
    <property type="molecule type" value="Genomic_DNA"/>
</dbReference>
<evidence type="ECO:0000313" key="1">
    <source>
        <dbReference type="EMBL" id="EFO14642.1"/>
    </source>
</evidence>
<dbReference type="InParanoid" id="A0A1S0TIR2"/>
<dbReference type="RefSeq" id="XP_003149427.1">
    <property type="nucleotide sequence ID" value="XM_003149379.1"/>
</dbReference>
<gene>
    <name evidence="1" type="ORF">LOAG_13875</name>
</gene>
<dbReference type="GeneID" id="9951350"/>
<dbReference type="SUPFAM" id="SSF82895">
    <property type="entry name" value="TSP-1 type 1 repeat"/>
    <property type="match status" value="1"/>
</dbReference>
<dbReference type="InterPro" id="IPR036383">
    <property type="entry name" value="TSP1_rpt_sf"/>
</dbReference>
<accession>A0A1S0TIR2</accession>
<dbReference type="InterPro" id="IPR000884">
    <property type="entry name" value="TSP1_rpt"/>
</dbReference>
<organism evidence="1">
    <name type="scientific">Loa loa</name>
    <name type="common">Eye worm</name>
    <name type="synonym">Filaria loa</name>
    <dbReference type="NCBI Taxonomy" id="7209"/>
    <lineage>
        <taxon>Eukaryota</taxon>
        <taxon>Metazoa</taxon>
        <taxon>Ecdysozoa</taxon>
        <taxon>Nematoda</taxon>
        <taxon>Chromadorea</taxon>
        <taxon>Rhabditida</taxon>
        <taxon>Spirurina</taxon>
        <taxon>Spiruromorpha</taxon>
        <taxon>Filarioidea</taxon>
        <taxon>Onchocercidae</taxon>
        <taxon>Loa</taxon>
    </lineage>
</organism>
<dbReference type="OMA" id="DHCPTTT"/>
<protein>
    <submittedName>
        <fullName evidence="1">Uncharacterized protein</fullName>
    </submittedName>
</protein>
<dbReference type="KEGG" id="loa:LOAG_13875"/>
<proteinExistence type="predicted"/>
<dbReference type="CTD" id="9951350"/>